<evidence type="ECO:0000256" key="4">
    <source>
        <dbReference type="ARBA" id="ARBA00023163"/>
    </source>
</evidence>
<sequence>MDRRMRHGAGDGERAPAAGPEPTVHQLRLLMAVAQELHFGRAAARLHMTQPALSRQIRTLEHHLGVRLFDRTSRVVEPTAACRALLAEAEVVVAAMDRLVRTARGHSRELGGHLIVGTIGAEASMPHAQAILRELRRRHPRITVELRNLNFADHMNRLLDGEVDVALFRPPAPPGIQMLEICTEARLACLSATDPLADRPRIRLADLADRPVVAVPPHVPRMWWDFWVVNPRPDGSAVRPGPVVTDMEGLLYVVAEGTAIAFVPAAARRFFDRPGVVYVEVTDLPPCSSALAWTTARRDHPMVNAIRAVAGDYVAARTTRPIRRSTRTRG</sequence>
<organism evidence="7 8">
    <name type="scientific">Thermomonospora cellulosilytica</name>
    <dbReference type="NCBI Taxonomy" id="1411118"/>
    <lineage>
        <taxon>Bacteria</taxon>
        <taxon>Bacillati</taxon>
        <taxon>Actinomycetota</taxon>
        <taxon>Actinomycetes</taxon>
        <taxon>Streptosporangiales</taxon>
        <taxon>Thermomonosporaceae</taxon>
        <taxon>Thermomonospora</taxon>
    </lineage>
</organism>
<dbReference type="Gene3D" id="1.10.10.10">
    <property type="entry name" value="Winged helix-like DNA-binding domain superfamily/Winged helix DNA-binding domain"/>
    <property type="match status" value="1"/>
</dbReference>
<protein>
    <submittedName>
        <fullName evidence="7">DNA-binding transcriptional LysR family regulator</fullName>
    </submittedName>
</protein>
<dbReference type="SUPFAM" id="SSF46785">
    <property type="entry name" value="Winged helix' DNA-binding domain"/>
    <property type="match status" value="1"/>
</dbReference>
<dbReference type="PROSITE" id="PS50931">
    <property type="entry name" value="HTH_LYSR"/>
    <property type="match status" value="1"/>
</dbReference>
<dbReference type="AlphaFoldDB" id="A0A7W3N2E9"/>
<dbReference type="PANTHER" id="PTHR30346">
    <property type="entry name" value="TRANSCRIPTIONAL DUAL REGULATOR HCAR-RELATED"/>
    <property type="match status" value="1"/>
</dbReference>
<dbReference type="EMBL" id="JACJII010000001">
    <property type="protein sequence ID" value="MBA9006310.1"/>
    <property type="molecule type" value="Genomic_DNA"/>
</dbReference>
<evidence type="ECO:0000256" key="1">
    <source>
        <dbReference type="ARBA" id="ARBA00009437"/>
    </source>
</evidence>
<dbReference type="FunFam" id="1.10.10.10:FF:000001">
    <property type="entry name" value="LysR family transcriptional regulator"/>
    <property type="match status" value="1"/>
</dbReference>
<feature type="domain" description="HTH lysR-type" evidence="6">
    <location>
        <begin position="22"/>
        <end position="79"/>
    </location>
</feature>
<comment type="similarity">
    <text evidence="1">Belongs to the LysR transcriptional regulatory family.</text>
</comment>
<accession>A0A7W3N2E9</accession>
<evidence type="ECO:0000256" key="3">
    <source>
        <dbReference type="ARBA" id="ARBA00023125"/>
    </source>
</evidence>
<dbReference type="CDD" id="cd08414">
    <property type="entry name" value="PBP2_LTTR_aromatics_like"/>
    <property type="match status" value="1"/>
</dbReference>
<keyword evidence="4" id="KW-0804">Transcription</keyword>
<feature type="compositionally biased region" description="Basic and acidic residues" evidence="5">
    <location>
        <begin position="1"/>
        <end position="14"/>
    </location>
</feature>
<dbReference type="PANTHER" id="PTHR30346:SF0">
    <property type="entry name" value="HCA OPERON TRANSCRIPTIONAL ACTIVATOR HCAR"/>
    <property type="match status" value="1"/>
</dbReference>
<feature type="region of interest" description="Disordered" evidence="5">
    <location>
        <begin position="1"/>
        <end position="20"/>
    </location>
</feature>
<keyword evidence="8" id="KW-1185">Reference proteome</keyword>
<dbReference type="PRINTS" id="PR00039">
    <property type="entry name" value="HTHLYSR"/>
</dbReference>
<dbReference type="Pfam" id="PF00126">
    <property type="entry name" value="HTH_1"/>
    <property type="match status" value="1"/>
</dbReference>
<dbReference type="InterPro" id="IPR000847">
    <property type="entry name" value="LysR_HTH_N"/>
</dbReference>
<name>A0A7W3N2E9_9ACTN</name>
<dbReference type="InterPro" id="IPR036390">
    <property type="entry name" value="WH_DNA-bd_sf"/>
</dbReference>
<dbReference type="InterPro" id="IPR036388">
    <property type="entry name" value="WH-like_DNA-bd_sf"/>
</dbReference>
<keyword evidence="3 7" id="KW-0238">DNA-binding</keyword>
<comment type="caution">
    <text evidence="7">The sequence shown here is derived from an EMBL/GenBank/DDBJ whole genome shotgun (WGS) entry which is preliminary data.</text>
</comment>
<evidence type="ECO:0000313" key="7">
    <source>
        <dbReference type="EMBL" id="MBA9006310.1"/>
    </source>
</evidence>
<keyword evidence="2" id="KW-0805">Transcription regulation</keyword>
<evidence type="ECO:0000256" key="5">
    <source>
        <dbReference type="SAM" id="MobiDB-lite"/>
    </source>
</evidence>
<dbReference type="SUPFAM" id="SSF53850">
    <property type="entry name" value="Periplasmic binding protein-like II"/>
    <property type="match status" value="1"/>
</dbReference>
<proteinExistence type="inferred from homology"/>
<dbReference type="GO" id="GO:0003700">
    <property type="term" value="F:DNA-binding transcription factor activity"/>
    <property type="evidence" value="ECO:0007669"/>
    <property type="project" value="InterPro"/>
</dbReference>
<dbReference type="InterPro" id="IPR005119">
    <property type="entry name" value="LysR_subst-bd"/>
</dbReference>
<dbReference type="Gene3D" id="3.40.190.10">
    <property type="entry name" value="Periplasmic binding protein-like II"/>
    <property type="match status" value="2"/>
</dbReference>
<evidence type="ECO:0000256" key="2">
    <source>
        <dbReference type="ARBA" id="ARBA00023015"/>
    </source>
</evidence>
<evidence type="ECO:0000259" key="6">
    <source>
        <dbReference type="PROSITE" id="PS50931"/>
    </source>
</evidence>
<dbReference type="GO" id="GO:0003677">
    <property type="term" value="F:DNA binding"/>
    <property type="evidence" value="ECO:0007669"/>
    <property type="project" value="UniProtKB-KW"/>
</dbReference>
<reference evidence="7 8" key="1">
    <citation type="submission" date="2020-08" db="EMBL/GenBank/DDBJ databases">
        <title>Sequencing the genomes of 1000 actinobacteria strains.</title>
        <authorList>
            <person name="Klenk H.-P."/>
        </authorList>
    </citation>
    <scope>NUCLEOTIDE SEQUENCE [LARGE SCALE GENOMIC DNA]</scope>
    <source>
        <strain evidence="7 8">DSM 45823</strain>
    </source>
</reference>
<dbReference type="Proteomes" id="UP000539313">
    <property type="component" value="Unassembled WGS sequence"/>
</dbReference>
<dbReference type="Pfam" id="PF03466">
    <property type="entry name" value="LysR_substrate"/>
    <property type="match status" value="1"/>
</dbReference>
<gene>
    <name evidence="7" type="ORF">HNR21_005192</name>
</gene>
<dbReference type="GO" id="GO:0032993">
    <property type="term" value="C:protein-DNA complex"/>
    <property type="evidence" value="ECO:0007669"/>
    <property type="project" value="TreeGrafter"/>
</dbReference>
<evidence type="ECO:0000313" key="8">
    <source>
        <dbReference type="Proteomes" id="UP000539313"/>
    </source>
</evidence>
<dbReference type="RefSeq" id="WP_182707259.1">
    <property type="nucleotide sequence ID" value="NZ_JACJII010000001.1"/>
</dbReference>